<evidence type="ECO:0000256" key="8">
    <source>
        <dbReference type="ARBA" id="ARBA00023136"/>
    </source>
</evidence>
<proteinExistence type="inferred from homology"/>
<evidence type="ECO:0000256" key="10">
    <source>
        <dbReference type="ARBA" id="ARBA00030775"/>
    </source>
</evidence>
<dbReference type="Proteomes" id="UP000198784">
    <property type="component" value="Unassembled WGS sequence"/>
</dbReference>
<evidence type="ECO:0000256" key="7">
    <source>
        <dbReference type="ARBA" id="ARBA00022989"/>
    </source>
</evidence>
<evidence type="ECO:0000256" key="4">
    <source>
        <dbReference type="ARBA" id="ARBA00022481"/>
    </source>
</evidence>
<dbReference type="RefSeq" id="WP_090502251.1">
    <property type="nucleotide sequence ID" value="NZ_FOWX01000018.1"/>
</dbReference>
<keyword evidence="8" id="KW-0472">Membrane</keyword>
<dbReference type="EMBL" id="FOWX01000018">
    <property type="protein sequence ID" value="SFP76879.1"/>
    <property type="molecule type" value="Genomic_DNA"/>
</dbReference>
<evidence type="ECO:0000256" key="3">
    <source>
        <dbReference type="ARBA" id="ARBA00022475"/>
    </source>
</evidence>
<dbReference type="Pfam" id="PF12019">
    <property type="entry name" value="GspH"/>
    <property type="match status" value="1"/>
</dbReference>
<dbReference type="SUPFAM" id="SSF54523">
    <property type="entry name" value="Pili subunits"/>
    <property type="match status" value="1"/>
</dbReference>
<sequence>MHRHACGFTLPELLTTLGVLALLSSVGVPAAQQFVGNQQLVSASNMLAANLALARSESIKRRQPVLLDNTDGDWASGWRVFVDLNDNGQLDEGEPLLRQEPSLPKGVIVKGNTPVRRYVRYTPLGNAKLLGGSFQAGTLTLCHASGEQAVRRLVLSASGRLRRARDEPNNC</sequence>
<keyword evidence="3" id="KW-1003">Cell membrane</keyword>
<keyword evidence="13" id="KW-1185">Reference proteome</keyword>
<comment type="similarity">
    <text evidence="9">Belongs to the GSP H family.</text>
</comment>
<reference evidence="13" key="1">
    <citation type="submission" date="2016-10" db="EMBL/GenBank/DDBJ databases">
        <authorList>
            <person name="Varghese N."/>
            <person name="Submissions S."/>
        </authorList>
    </citation>
    <scope>NUCLEOTIDE SEQUENCE [LARGE SCALE GENOMIC DNA]</scope>
    <source>
        <strain evidence="13">DSM 17834</strain>
    </source>
</reference>
<dbReference type="STRING" id="289003.SAMN05216190_11845"/>
<feature type="domain" description="General secretion pathway GspH" evidence="11">
    <location>
        <begin position="44"/>
        <end position="159"/>
    </location>
</feature>
<name>A0A1I5T1F1_9PSED</name>
<evidence type="ECO:0000259" key="11">
    <source>
        <dbReference type="Pfam" id="PF12019"/>
    </source>
</evidence>
<dbReference type="InterPro" id="IPR012902">
    <property type="entry name" value="N_methyl_site"/>
</dbReference>
<keyword evidence="4" id="KW-0488">Methylation</keyword>
<evidence type="ECO:0000256" key="1">
    <source>
        <dbReference type="ARBA" id="ARBA00004377"/>
    </source>
</evidence>
<evidence type="ECO:0000256" key="6">
    <source>
        <dbReference type="ARBA" id="ARBA00022692"/>
    </source>
</evidence>
<dbReference type="OrthoDB" id="5732776at2"/>
<keyword evidence="6" id="KW-0812">Transmembrane</keyword>
<organism evidence="12 13">
    <name type="scientific">Pseudomonas borbori</name>
    <dbReference type="NCBI Taxonomy" id="289003"/>
    <lineage>
        <taxon>Bacteria</taxon>
        <taxon>Pseudomonadati</taxon>
        <taxon>Pseudomonadota</taxon>
        <taxon>Gammaproteobacteria</taxon>
        <taxon>Pseudomonadales</taxon>
        <taxon>Pseudomonadaceae</taxon>
        <taxon>Pseudomonas</taxon>
    </lineage>
</organism>
<gene>
    <name evidence="12" type="ORF">SAMN05216190_11845</name>
</gene>
<evidence type="ECO:0000256" key="2">
    <source>
        <dbReference type="ARBA" id="ARBA00021549"/>
    </source>
</evidence>
<evidence type="ECO:0000256" key="5">
    <source>
        <dbReference type="ARBA" id="ARBA00022519"/>
    </source>
</evidence>
<dbReference type="GO" id="GO:0005886">
    <property type="term" value="C:plasma membrane"/>
    <property type="evidence" value="ECO:0007669"/>
    <property type="project" value="UniProtKB-SubCell"/>
</dbReference>
<accession>A0A1I5T1F1</accession>
<protein>
    <recommendedName>
        <fullName evidence="2">Type II secretion system protein H</fullName>
    </recommendedName>
    <alternativeName>
        <fullName evidence="10">General secretion pathway protein H</fullName>
    </alternativeName>
</protein>
<evidence type="ECO:0000313" key="13">
    <source>
        <dbReference type="Proteomes" id="UP000198784"/>
    </source>
</evidence>
<dbReference type="InterPro" id="IPR022346">
    <property type="entry name" value="T2SS_GspH"/>
</dbReference>
<dbReference type="Gene3D" id="3.55.40.10">
    <property type="entry name" value="minor pseudopilin epsh domain"/>
    <property type="match status" value="1"/>
</dbReference>
<dbReference type="AlphaFoldDB" id="A0A1I5T1F1"/>
<dbReference type="NCBIfam" id="TIGR02532">
    <property type="entry name" value="IV_pilin_GFxxxE"/>
    <property type="match status" value="1"/>
</dbReference>
<comment type="subcellular location">
    <subcellularLocation>
        <location evidence="1">Cell inner membrane</location>
        <topology evidence="1">Single-pass membrane protein</topology>
    </subcellularLocation>
</comment>
<keyword evidence="5" id="KW-0997">Cell inner membrane</keyword>
<dbReference type="InterPro" id="IPR045584">
    <property type="entry name" value="Pilin-like"/>
</dbReference>
<dbReference type="GO" id="GO:0015627">
    <property type="term" value="C:type II protein secretion system complex"/>
    <property type="evidence" value="ECO:0007669"/>
    <property type="project" value="InterPro"/>
</dbReference>
<keyword evidence="7" id="KW-1133">Transmembrane helix</keyword>
<evidence type="ECO:0000313" key="12">
    <source>
        <dbReference type="EMBL" id="SFP76879.1"/>
    </source>
</evidence>
<dbReference type="GO" id="GO:0015628">
    <property type="term" value="P:protein secretion by the type II secretion system"/>
    <property type="evidence" value="ECO:0007669"/>
    <property type="project" value="InterPro"/>
</dbReference>
<evidence type="ECO:0000256" key="9">
    <source>
        <dbReference type="ARBA" id="ARBA00025772"/>
    </source>
</evidence>